<dbReference type="SUPFAM" id="SSF56672">
    <property type="entry name" value="DNA/RNA polymerases"/>
    <property type="match status" value="1"/>
</dbReference>
<keyword evidence="3" id="KW-0614">Plasmid</keyword>
<keyword evidence="3" id="KW-0695">RNA-directed DNA polymerase</keyword>
<feature type="domain" description="Reverse transcriptase" evidence="2">
    <location>
        <begin position="14"/>
        <end position="269"/>
    </location>
</feature>
<evidence type="ECO:0000313" key="3">
    <source>
        <dbReference type="EMBL" id="UYV20903.1"/>
    </source>
</evidence>
<keyword evidence="3" id="KW-0808">Transferase</keyword>
<accession>A0ABY6JUD6</accession>
<dbReference type="Pfam" id="PF00078">
    <property type="entry name" value="RVT_1"/>
    <property type="match status" value="1"/>
</dbReference>
<dbReference type="PANTHER" id="PTHR34047">
    <property type="entry name" value="NUCLEAR INTRON MATURASE 1, MITOCHONDRIAL-RELATED"/>
    <property type="match status" value="1"/>
</dbReference>
<evidence type="ECO:0000313" key="4">
    <source>
        <dbReference type="Proteomes" id="UP001163082"/>
    </source>
</evidence>
<comment type="similarity">
    <text evidence="1">Belongs to the bacterial reverse transcriptase family.</text>
</comment>
<geneLocation type="plasmid" evidence="3 4">
    <name>unnamed</name>
</geneLocation>
<dbReference type="InterPro" id="IPR000477">
    <property type="entry name" value="RT_dom"/>
</dbReference>
<sequence>MFQRIVSEANFYAAYRKTQTASPKFKAAAIRFAANETENLEILRREVASGNYTPEDYEEFVVFEPKERVIYAPRYRDKIVQHAINETLRDFYEPKFIFDSYACIRNKGNHKAVKQVQRYMRNASRRYDEPWIIKADVQKFFYSINHDVVKGIIRKKINCTKTVALLDKIIDSSPNDIGLPLGNLTSQLLANVLMNEIDQHIKRRLGVRYYVRYADDLIMIVDGKANAGDVLAAIRAFGRDVIRLTFPDRKCFIRPLRPQQGLEALGYRITPARITLTSKAKSRIIKRLGAFDRLLHAFRLTPAEALQSLNSWYSYAQLAECERFIAHACQRTRYIDFINQRFHVRPLCYATI</sequence>
<dbReference type="PANTHER" id="PTHR34047:SF8">
    <property type="entry name" value="PROTEIN YKFC"/>
    <property type="match status" value="1"/>
</dbReference>
<organism evidence="3 4">
    <name type="scientific">Halomonas qaidamensis</name>
    <dbReference type="NCBI Taxonomy" id="2866211"/>
    <lineage>
        <taxon>Bacteria</taxon>
        <taxon>Pseudomonadati</taxon>
        <taxon>Pseudomonadota</taxon>
        <taxon>Gammaproteobacteria</taxon>
        <taxon>Oceanospirillales</taxon>
        <taxon>Halomonadaceae</taxon>
        <taxon>Halomonas</taxon>
    </lineage>
</organism>
<dbReference type="InterPro" id="IPR043502">
    <property type="entry name" value="DNA/RNA_pol_sf"/>
</dbReference>
<name>A0ABY6JUD6_9GAMM</name>
<keyword evidence="4" id="KW-1185">Reference proteome</keyword>
<keyword evidence="3" id="KW-0548">Nucleotidyltransferase</keyword>
<dbReference type="Proteomes" id="UP001163082">
    <property type="component" value="Plasmid unnamed"/>
</dbReference>
<protein>
    <submittedName>
        <fullName evidence="3">Reverse transcriptase/maturase family protein</fullName>
    </submittedName>
</protein>
<gene>
    <name evidence="3" type="ORF">K1Y77_17225</name>
</gene>
<reference evidence="3" key="1">
    <citation type="journal article" date="2022" name="Antonie Van Leeuwenhoek">
        <title>Whole genome sequencing of the halophilic Halomonas qaidamensis XH36, a novel species strain with high ectoine production.</title>
        <authorList>
            <person name="Zhang T."/>
            <person name="Cui T."/>
            <person name="Cao Y."/>
            <person name="Li Y."/>
            <person name="Li F."/>
            <person name="Zhu D."/>
            <person name="Xing J."/>
        </authorList>
    </citation>
    <scope>NUCLEOTIDE SEQUENCE</scope>
    <source>
        <strain evidence="3">XH36</strain>
    </source>
</reference>
<dbReference type="GO" id="GO:0003964">
    <property type="term" value="F:RNA-directed DNA polymerase activity"/>
    <property type="evidence" value="ECO:0007669"/>
    <property type="project" value="UniProtKB-KW"/>
</dbReference>
<dbReference type="CDD" id="cd01651">
    <property type="entry name" value="RT_G2_intron"/>
    <property type="match status" value="1"/>
</dbReference>
<evidence type="ECO:0000256" key="1">
    <source>
        <dbReference type="ARBA" id="ARBA00034120"/>
    </source>
</evidence>
<dbReference type="EMBL" id="CP080628">
    <property type="protein sequence ID" value="UYV20903.1"/>
    <property type="molecule type" value="Genomic_DNA"/>
</dbReference>
<proteinExistence type="inferred from homology"/>
<dbReference type="PROSITE" id="PS50878">
    <property type="entry name" value="RT_POL"/>
    <property type="match status" value="1"/>
</dbReference>
<dbReference type="RefSeq" id="WP_264431556.1">
    <property type="nucleotide sequence ID" value="NZ_CP080628.1"/>
</dbReference>
<dbReference type="InterPro" id="IPR051083">
    <property type="entry name" value="GrpII_Intron_Splice-Mob/Def"/>
</dbReference>
<evidence type="ECO:0000259" key="2">
    <source>
        <dbReference type="PROSITE" id="PS50878"/>
    </source>
</evidence>